<accession>A0A061JUF6</accession>
<dbReference type="Pfam" id="PF10945">
    <property type="entry name" value="CBP_BcsR"/>
    <property type="match status" value="1"/>
</dbReference>
<dbReference type="InterPro" id="IPR024487">
    <property type="entry name" value="CBP_BcsR"/>
</dbReference>
<organism evidence="1 2">
    <name type="scientific">Stutzerimonas stutzeri KOS6</name>
    <dbReference type="NCBI Taxonomy" id="1218352"/>
    <lineage>
        <taxon>Bacteria</taxon>
        <taxon>Pseudomonadati</taxon>
        <taxon>Pseudomonadota</taxon>
        <taxon>Gammaproteobacteria</taxon>
        <taxon>Pseudomonadales</taxon>
        <taxon>Pseudomonadaceae</taxon>
        <taxon>Stutzerimonas</taxon>
    </lineage>
</organism>
<dbReference type="HOGENOM" id="CLU_198340_0_0_6"/>
<evidence type="ECO:0000313" key="1">
    <source>
        <dbReference type="EMBL" id="EWC43337.1"/>
    </source>
</evidence>
<dbReference type="Proteomes" id="UP000026923">
    <property type="component" value="Unassembled WGS sequence"/>
</dbReference>
<dbReference type="AlphaFoldDB" id="A0A061JUF6"/>
<gene>
    <name evidence="1" type="ORF">B597_001685</name>
</gene>
<dbReference type="eggNOG" id="ENOG5031FY5">
    <property type="taxonomic scope" value="Bacteria"/>
</dbReference>
<dbReference type="RefSeq" id="WP_024161998.1">
    <property type="nucleotide sequence ID" value="NZ_KK020676.1"/>
</dbReference>
<dbReference type="NCBIfam" id="NF040717">
    <property type="entry name" value="BcsR_only"/>
    <property type="match status" value="1"/>
</dbReference>
<sequence>MPQPPLDDVSVLRQHLRMPQLRYLDISASNALEQAVRRWPLLAETESTRALDSALRASVADHVAAAAEEQRA</sequence>
<dbReference type="OrthoDB" id="6988851at2"/>
<evidence type="ECO:0008006" key="3">
    <source>
        <dbReference type="Google" id="ProtNLM"/>
    </source>
</evidence>
<comment type="caution">
    <text evidence="1">The sequence shown here is derived from an EMBL/GenBank/DDBJ whole genome shotgun (WGS) entry which is preliminary data.</text>
</comment>
<reference evidence="1 2" key="1">
    <citation type="journal article" date="2013" name="Genome Announc.">
        <title>Draft Genome of the Nitrogen-Fixing Bacterium Pseudomonas stutzeri Strain KOS6 Isolated from Industrial Hydrocarbon Sludge.</title>
        <authorList>
            <person name="Grigoryeva T.V."/>
            <person name="Laikov A.V."/>
            <person name="Naumova R.P."/>
            <person name="Manolov A.I."/>
            <person name="Larin A.K."/>
            <person name="Karpova I.Y."/>
            <person name="Semashko T.A."/>
            <person name="Alexeev D.G."/>
            <person name="Kostryukova E.S."/>
            <person name="Muller R."/>
            <person name="Govorun V.M."/>
        </authorList>
    </citation>
    <scope>NUCLEOTIDE SEQUENCE [LARGE SCALE GENOMIC DNA]</scope>
    <source>
        <strain evidence="1 2">KOS6</strain>
    </source>
</reference>
<evidence type="ECO:0000313" key="2">
    <source>
        <dbReference type="Proteomes" id="UP000026923"/>
    </source>
</evidence>
<protein>
    <recommendedName>
        <fullName evidence="3">Cellulose biosynthesis protein BcsR</fullName>
    </recommendedName>
</protein>
<name>A0A061JUF6_STUST</name>
<dbReference type="EMBL" id="AMCZ02000001">
    <property type="protein sequence ID" value="EWC43337.1"/>
    <property type="molecule type" value="Genomic_DNA"/>
</dbReference>
<proteinExistence type="predicted"/>